<organism evidence="3 4">
    <name type="scientific">Petrolisthes cinctipes</name>
    <name type="common">Flat porcelain crab</name>
    <dbReference type="NCBI Taxonomy" id="88211"/>
    <lineage>
        <taxon>Eukaryota</taxon>
        <taxon>Metazoa</taxon>
        <taxon>Ecdysozoa</taxon>
        <taxon>Arthropoda</taxon>
        <taxon>Crustacea</taxon>
        <taxon>Multicrustacea</taxon>
        <taxon>Malacostraca</taxon>
        <taxon>Eumalacostraca</taxon>
        <taxon>Eucarida</taxon>
        <taxon>Decapoda</taxon>
        <taxon>Pleocyemata</taxon>
        <taxon>Anomura</taxon>
        <taxon>Galatheoidea</taxon>
        <taxon>Porcellanidae</taxon>
        <taxon>Petrolisthes</taxon>
    </lineage>
</organism>
<reference evidence="3" key="1">
    <citation type="submission" date="2023-10" db="EMBL/GenBank/DDBJ databases">
        <title>Genome assemblies of two species of porcelain crab, Petrolisthes cinctipes and Petrolisthes manimaculis (Anomura: Porcellanidae).</title>
        <authorList>
            <person name="Angst P."/>
        </authorList>
    </citation>
    <scope>NUCLEOTIDE SEQUENCE</scope>
    <source>
        <strain evidence="3">PB745_01</strain>
        <tissue evidence="3">Gill</tissue>
    </source>
</reference>
<dbReference type="InterPro" id="IPR017853">
    <property type="entry name" value="GH"/>
</dbReference>
<dbReference type="InterPro" id="IPR006047">
    <property type="entry name" value="GH13_cat_dom"/>
</dbReference>
<evidence type="ECO:0000313" key="4">
    <source>
        <dbReference type="Proteomes" id="UP001286313"/>
    </source>
</evidence>
<feature type="domain" description="Glycosyl hydrolase family 13 catalytic" evidence="2">
    <location>
        <begin position="440"/>
        <end position="526"/>
    </location>
</feature>
<dbReference type="GO" id="GO:0016324">
    <property type="term" value="C:apical plasma membrane"/>
    <property type="evidence" value="ECO:0007669"/>
    <property type="project" value="TreeGrafter"/>
</dbReference>
<feature type="region of interest" description="Disordered" evidence="1">
    <location>
        <begin position="94"/>
        <end position="128"/>
    </location>
</feature>
<dbReference type="GO" id="GO:1903801">
    <property type="term" value="P:L-leucine import across plasma membrane"/>
    <property type="evidence" value="ECO:0007669"/>
    <property type="project" value="TreeGrafter"/>
</dbReference>
<dbReference type="InterPro" id="IPR042280">
    <property type="entry name" value="SLC3A2"/>
</dbReference>
<dbReference type="CDD" id="cd00551">
    <property type="entry name" value="AmyAc_family"/>
    <property type="match status" value="1"/>
</dbReference>
<dbReference type="SUPFAM" id="SSF51445">
    <property type="entry name" value="(Trans)glycosidases"/>
    <property type="match status" value="1"/>
</dbReference>
<protein>
    <recommendedName>
        <fullName evidence="2">Glycosyl hydrolase family 13 catalytic domain-containing protein</fullName>
    </recommendedName>
</protein>
<dbReference type="AlphaFoldDB" id="A0AAE1KVC5"/>
<dbReference type="PANTHER" id="PTHR46673">
    <property type="entry name" value="4F2 CELL-SURFACE ANTIGEN HEAVY CHAIN"/>
    <property type="match status" value="1"/>
</dbReference>
<evidence type="ECO:0000313" key="3">
    <source>
        <dbReference type="EMBL" id="KAK3886956.1"/>
    </source>
</evidence>
<proteinExistence type="predicted"/>
<accession>A0AAE1KVC5</accession>
<dbReference type="Proteomes" id="UP001286313">
    <property type="component" value="Unassembled WGS sequence"/>
</dbReference>
<dbReference type="GO" id="GO:0015173">
    <property type="term" value="F:aromatic amino acid transmembrane transporter activity"/>
    <property type="evidence" value="ECO:0007669"/>
    <property type="project" value="TreeGrafter"/>
</dbReference>
<dbReference type="GO" id="GO:0015180">
    <property type="term" value="F:L-alanine transmembrane transporter activity"/>
    <property type="evidence" value="ECO:0007669"/>
    <property type="project" value="TreeGrafter"/>
</dbReference>
<dbReference type="PANTHER" id="PTHR46673:SF2">
    <property type="entry name" value="4F2 CELL-SURFACE ANTIGEN HEAVY CHAIN-LIKE"/>
    <property type="match status" value="1"/>
</dbReference>
<comment type="caution">
    <text evidence="3">The sequence shown here is derived from an EMBL/GenBank/DDBJ whole genome shotgun (WGS) entry which is preliminary data.</text>
</comment>
<evidence type="ECO:0000256" key="1">
    <source>
        <dbReference type="SAM" id="MobiDB-lite"/>
    </source>
</evidence>
<gene>
    <name evidence="3" type="ORF">Pcinc_008927</name>
</gene>
<feature type="region of interest" description="Disordered" evidence="1">
    <location>
        <begin position="1"/>
        <end position="31"/>
    </location>
</feature>
<keyword evidence="4" id="KW-1185">Reference proteome</keyword>
<dbReference type="GO" id="GO:0016323">
    <property type="term" value="C:basolateral plasma membrane"/>
    <property type="evidence" value="ECO:0007669"/>
    <property type="project" value="TreeGrafter"/>
</dbReference>
<dbReference type="GO" id="GO:0005975">
    <property type="term" value="P:carbohydrate metabolic process"/>
    <property type="evidence" value="ECO:0007669"/>
    <property type="project" value="InterPro"/>
</dbReference>
<dbReference type="GO" id="GO:1904273">
    <property type="term" value="P:L-alanine import across plasma membrane"/>
    <property type="evidence" value="ECO:0007669"/>
    <property type="project" value="TreeGrafter"/>
</dbReference>
<dbReference type="Gene3D" id="3.20.20.80">
    <property type="entry name" value="Glycosidases"/>
    <property type="match status" value="1"/>
</dbReference>
<feature type="compositionally biased region" description="Gly residues" evidence="1">
    <location>
        <begin position="12"/>
        <end position="31"/>
    </location>
</feature>
<evidence type="ECO:0000259" key="2">
    <source>
        <dbReference type="Pfam" id="PF00128"/>
    </source>
</evidence>
<dbReference type="Pfam" id="PF00128">
    <property type="entry name" value="Alpha-amylase"/>
    <property type="match status" value="1"/>
</dbReference>
<dbReference type="GO" id="GO:0015190">
    <property type="term" value="F:L-leucine transmembrane transporter activity"/>
    <property type="evidence" value="ECO:0007669"/>
    <property type="project" value="TreeGrafter"/>
</dbReference>
<dbReference type="EMBL" id="JAWQEG010000655">
    <property type="protein sequence ID" value="KAK3886956.1"/>
    <property type="molecule type" value="Genomic_DNA"/>
</dbReference>
<name>A0AAE1KVC5_PETCI</name>
<dbReference type="GO" id="GO:0015823">
    <property type="term" value="P:phenylalanine transport"/>
    <property type="evidence" value="ECO:0007669"/>
    <property type="project" value="TreeGrafter"/>
</dbReference>
<feature type="compositionally biased region" description="Basic and acidic residues" evidence="1">
    <location>
        <begin position="102"/>
        <end position="113"/>
    </location>
</feature>
<sequence length="856" mass="91867">MDPPHMRSFVGMGEGGGTVGSSGGGGKGIGGDGGTAVGDGLAVVVGEGGGIVGEISIVGSLAGMGVGGGSGGLPEYTQLQEEVEGVGRRSVVGGVGGGCDSDDSHSSISRSDDNEGLPSIIYTSDDSADVGRSDSTCCVDSDGIGYIATHVQLQDDEASRRLLLDSECPSPQPSPQPEQCFTMTHPLAAATFSTGSDSDLGLASDLGLEENPSCGGYILGPHLAARLNDCKFDRSTSVSSTSSGSSPEAQQPLLPEYQPLPNYPDYAGVEFGSQQDLDLPPTKKMHDPLDMFVDVTEIPEKIQVNCVVKSSICVIDMCWPGSVGAHITPELVLVLVCCLLPVASHHSAFLDFTPDDKPLLGGRVLVGGDVHISARYQDAFYVRWNWERIRQSCIVLNASVLLALLCVGIGLLIQMPRGTECDPEHAWWQGTVLLEVEVPAFRDSDGDGLGDLPGVLSNLDHVQSLGVRGLRLSGMWSVGGGGEAGNPTDSTAPNLTRIDPALGDTSHIVALTSRLHQRGLKLLLDLPLTIHQERGTSLEEVYSVLKFWLKRGVDGFFFPDITEYAEDPALVEAMHEWRNILDQFTSGLEHKVMMVPVALLDSLAATSFPHLGHLLHQLDLIHVPVNLTTTAKIIPEVLESGTAWDSHAALPWINWNMAQDNGQEEEADEVIPPSLGRTILLLFFPGTVSLYCCDDLGPLSRQEESRLPVLSVDGEDGSVNEIESVWHDWKGIEGSGEEAYNQSLATLVTMITARQEKVPIYINGIFDYEGDYHPTKTTNYRVRYVDNSLIILDRFYPRRNQYAVVANLGTTTINQDLSHFYYGGSVLASSHGRSGYITFKNITLEPSEALACVLDL</sequence>
<feature type="region of interest" description="Disordered" evidence="1">
    <location>
        <begin position="236"/>
        <end position="257"/>
    </location>
</feature>